<organism evidence="2 3">
    <name type="scientific">Ephemerocybe angulata</name>
    <dbReference type="NCBI Taxonomy" id="980116"/>
    <lineage>
        <taxon>Eukaryota</taxon>
        <taxon>Fungi</taxon>
        <taxon>Dikarya</taxon>
        <taxon>Basidiomycota</taxon>
        <taxon>Agaricomycotina</taxon>
        <taxon>Agaricomycetes</taxon>
        <taxon>Agaricomycetidae</taxon>
        <taxon>Agaricales</taxon>
        <taxon>Agaricineae</taxon>
        <taxon>Psathyrellaceae</taxon>
        <taxon>Ephemerocybe</taxon>
    </lineage>
</organism>
<dbReference type="AlphaFoldDB" id="A0A8H5B552"/>
<feature type="region of interest" description="Disordered" evidence="1">
    <location>
        <begin position="107"/>
        <end position="150"/>
    </location>
</feature>
<accession>A0A8H5B552</accession>
<proteinExistence type="predicted"/>
<dbReference type="Proteomes" id="UP000541558">
    <property type="component" value="Unassembled WGS sequence"/>
</dbReference>
<evidence type="ECO:0000256" key="1">
    <source>
        <dbReference type="SAM" id="MobiDB-lite"/>
    </source>
</evidence>
<dbReference type="OrthoDB" id="2748701at2759"/>
<keyword evidence="3" id="KW-1185">Reference proteome</keyword>
<name>A0A8H5B552_9AGAR</name>
<evidence type="ECO:0000313" key="2">
    <source>
        <dbReference type="EMBL" id="KAF5316924.1"/>
    </source>
</evidence>
<dbReference type="EMBL" id="JAACJK010000219">
    <property type="protein sequence ID" value="KAF5316924.1"/>
    <property type="molecule type" value="Genomic_DNA"/>
</dbReference>
<protein>
    <submittedName>
        <fullName evidence="2">Uncharacterized protein</fullName>
    </submittedName>
</protein>
<comment type="caution">
    <text evidence="2">The sequence shown here is derived from an EMBL/GenBank/DDBJ whole genome shotgun (WGS) entry which is preliminary data.</text>
</comment>
<evidence type="ECO:0000313" key="3">
    <source>
        <dbReference type="Proteomes" id="UP000541558"/>
    </source>
</evidence>
<feature type="compositionally biased region" description="Acidic residues" evidence="1">
    <location>
        <begin position="122"/>
        <end position="139"/>
    </location>
</feature>
<feature type="compositionally biased region" description="Low complexity" evidence="1">
    <location>
        <begin position="140"/>
        <end position="150"/>
    </location>
</feature>
<sequence>MYLFPNFHLRPSLSDPMSPPPIVYSCPPELWTNIFNMACLDGGYTARSLSQVSRQMRDVSFDHRYYSLKIESTSQLLKLEKNVEQGLVKKTKFLCVILPIDPKEEAYPSDANFHTKDPLECGSDDDYQPSEVDSDEESDTTSSYSGFNSESSSVYEYKPLEDPEVQEVLSEIEEYRKGPWVKVRDSMAFTSLSDIENCRFPVFEFQHRVYRALRRLLEACSTTLSVFSLYHSPRPLLPYYAFLPPLPSLAHLTITMQDYSFWPPPFDDEPPVSLNFPSLLSLRLLGTIGFPTNWTKDLLDALPKSHSVNILSEEIRSSGSYSWPKAWVIGLGHVWEKYTPDKRVTPGETISQWLKDITGEAPPAHEVLVQKVERKDKMFYYEDCVRFSIMGTLFRVPRRPFIQGSARFDDLYGISAQDDTADGTVDLQGVTPEDFRVFCRLLLLPSHDPLSSTSFKKGDWLRVLELATGWYFHEIRTLAISHLESTLSSIELITVGRRVYYPRWVLSGYLDLVKRPEGLSHQEGDQIGQTTRACLMRIRRKLERERGRARYGDLEEFLRGEIRSKFVIEITRLEDHEKDLL</sequence>
<reference evidence="2 3" key="1">
    <citation type="journal article" date="2020" name="ISME J.">
        <title>Uncovering the hidden diversity of litter-decomposition mechanisms in mushroom-forming fungi.</title>
        <authorList>
            <person name="Floudas D."/>
            <person name="Bentzer J."/>
            <person name="Ahren D."/>
            <person name="Johansson T."/>
            <person name="Persson P."/>
            <person name="Tunlid A."/>
        </authorList>
    </citation>
    <scope>NUCLEOTIDE SEQUENCE [LARGE SCALE GENOMIC DNA]</scope>
    <source>
        <strain evidence="2 3">CBS 175.51</strain>
    </source>
</reference>
<gene>
    <name evidence="2" type="ORF">D9611_003679</name>
</gene>